<evidence type="ECO:0000313" key="2">
    <source>
        <dbReference type="Proteomes" id="UP000827092"/>
    </source>
</evidence>
<organism evidence="1 2">
    <name type="scientific">Oedothorax gibbosus</name>
    <dbReference type="NCBI Taxonomy" id="931172"/>
    <lineage>
        <taxon>Eukaryota</taxon>
        <taxon>Metazoa</taxon>
        <taxon>Ecdysozoa</taxon>
        <taxon>Arthropoda</taxon>
        <taxon>Chelicerata</taxon>
        <taxon>Arachnida</taxon>
        <taxon>Araneae</taxon>
        <taxon>Araneomorphae</taxon>
        <taxon>Entelegynae</taxon>
        <taxon>Araneoidea</taxon>
        <taxon>Linyphiidae</taxon>
        <taxon>Erigoninae</taxon>
        <taxon>Oedothorax</taxon>
    </lineage>
</organism>
<sequence length="500" mass="56955">MTEYQTENLQTNCLKCIAFNYDKFHIVFNSATFDYFRTTIKAIQKLYSHRILRMLAEQNKLKDEHLKFLINKYTKQLNLQYLASCEFSTIDERLQEIGSVVTAFSLSAIPKFYFSDCFLKHLTRIQVLELPNTNTTDKSLEIISENCGELKSLDVFGCEKVSDKGLKFLCQKKPPLESLNVEHTSVSYKGVAMILQRISTISKLQFDNMPRAIFEAKGLNDIMGIDNGLIFKLNNLTVLNNPMRPENHLTSILEVCVESCPDIKDLVVSEIITPEQTQLISQFENLETAYLQCSTIVSPKLGINGFLGICGGKLRVLSLTSFSLSVEVLASCCPNLECITIQYPSFHEVNNPELSFPCLKMLNLQNVSLDSSENQISATSIISSSPNLQELHIVHCQFSEVMREVILNCPKKLLILNFSNTPVATEFLEEILHIHTDLVKLVLNNSGITSDDYDDLMDMVDDMESKVYISWADYSEAIRELFYHDDSIMNSRRKRYILKL</sequence>
<name>A0AAV6VV01_9ARAC</name>
<dbReference type="PANTHER" id="PTHR13318">
    <property type="entry name" value="PARTNER OF PAIRED, ISOFORM B-RELATED"/>
    <property type="match status" value="1"/>
</dbReference>
<evidence type="ECO:0000313" key="1">
    <source>
        <dbReference type="EMBL" id="KAG8199554.1"/>
    </source>
</evidence>
<keyword evidence="2" id="KW-1185">Reference proteome</keyword>
<dbReference type="InterPro" id="IPR032675">
    <property type="entry name" value="LRR_dom_sf"/>
</dbReference>
<dbReference type="GO" id="GO:0019005">
    <property type="term" value="C:SCF ubiquitin ligase complex"/>
    <property type="evidence" value="ECO:0007669"/>
    <property type="project" value="TreeGrafter"/>
</dbReference>
<dbReference type="AlphaFoldDB" id="A0AAV6VV01"/>
<gene>
    <name evidence="1" type="ORF">JTE90_009395</name>
</gene>
<proteinExistence type="predicted"/>
<reference evidence="1 2" key="1">
    <citation type="journal article" date="2022" name="Nat. Ecol. Evol.">
        <title>A masculinizing supergene underlies an exaggerated male reproductive morph in a spider.</title>
        <authorList>
            <person name="Hendrickx F."/>
            <person name="De Corte Z."/>
            <person name="Sonet G."/>
            <person name="Van Belleghem S.M."/>
            <person name="Kostlbacher S."/>
            <person name="Vangestel C."/>
        </authorList>
    </citation>
    <scope>NUCLEOTIDE SEQUENCE [LARGE SCALE GENOMIC DNA]</scope>
    <source>
        <strain evidence="1">W744_W776</strain>
    </source>
</reference>
<dbReference type="Gene3D" id="3.80.10.10">
    <property type="entry name" value="Ribonuclease Inhibitor"/>
    <property type="match status" value="2"/>
</dbReference>
<dbReference type="SUPFAM" id="SSF52047">
    <property type="entry name" value="RNI-like"/>
    <property type="match status" value="1"/>
</dbReference>
<accession>A0AAV6VV01</accession>
<protein>
    <submittedName>
        <fullName evidence="1">Uncharacterized protein</fullName>
    </submittedName>
</protein>
<dbReference type="GO" id="GO:0031146">
    <property type="term" value="P:SCF-dependent proteasomal ubiquitin-dependent protein catabolic process"/>
    <property type="evidence" value="ECO:0007669"/>
    <property type="project" value="TreeGrafter"/>
</dbReference>
<dbReference type="EMBL" id="JAFNEN010000026">
    <property type="protein sequence ID" value="KAG8199554.1"/>
    <property type="molecule type" value="Genomic_DNA"/>
</dbReference>
<dbReference type="Proteomes" id="UP000827092">
    <property type="component" value="Unassembled WGS sequence"/>
</dbReference>
<comment type="caution">
    <text evidence="1">The sequence shown here is derived from an EMBL/GenBank/DDBJ whole genome shotgun (WGS) entry which is preliminary data.</text>
</comment>